<dbReference type="Proteomes" id="UP001054821">
    <property type="component" value="Chromosome 2"/>
</dbReference>
<protein>
    <submittedName>
        <fullName evidence="2">Uncharacterized protein</fullName>
    </submittedName>
</protein>
<name>A0AAD4WGC8_PRUDU</name>
<comment type="caution">
    <text evidence="2">The sequence shown here is derived from an EMBL/GenBank/DDBJ whole genome shotgun (WGS) entry which is preliminary data.</text>
</comment>
<organism evidence="2 3">
    <name type="scientific">Prunus dulcis</name>
    <name type="common">Almond</name>
    <name type="synonym">Amygdalus dulcis</name>
    <dbReference type="NCBI Taxonomy" id="3755"/>
    <lineage>
        <taxon>Eukaryota</taxon>
        <taxon>Viridiplantae</taxon>
        <taxon>Streptophyta</taxon>
        <taxon>Embryophyta</taxon>
        <taxon>Tracheophyta</taxon>
        <taxon>Spermatophyta</taxon>
        <taxon>Magnoliopsida</taxon>
        <taxon>eudicotyledons</taxon>
        <taxon>Gunneridae</taxon>
        <taxon>Pentapetalae</taxon>
        <taxon>rosids</taxon>
        <taxon>fabids</taxon>
        <taxon>Rosales</taxon>
        <taxon>Rosaceae</taxon>
        <taxon>Amygdaloideae</taxon>
        <taxon>Amygdaleae</taxon>
        <taxon>Prunus</taxon>
    </lineage>
</organism>
<proteinExistence type="predicted"/>
<evidence type="ECO:0000313" key="2">
    <source>
        <dbReference type="EMBL" id="KAI5342945.1"/>
    </source>
</evidence>
<feature type="signal peptide" evidence="1">
    <location>
        <begin position="1"/>
        <end position="26"/>
    </location>
</feature>
<dbReference type="AlphaFoldDB" id="A0AAD4WGC8"/>
<keyword evidence="3" id="KW-1185">Reference proteome</keyword>
<dbReference type="EMBL" id="JAJFAZ020000002">
    <property type="protein sequence ID" value="KAI5342945.1"/>
    <property type="molecule type" value="Genomic_DNA"/>
</dbReference>
<reference evidence="2 3" key="1">
    <citation type="journal article" date="2022" name="G3 (Bethesda)">
        <title>Whole-genome sequence and methylome profiling of the almond [Prunus dulcis (Mill.) D.A. Webb] cultivar 'Nonpareil'.</title>
        <authorList>
            <person name="D'Amico-Willman K.M."/>
            <person name="Ouma W.Z."/>
            <person name="Meulia T."/>
            <person name="Sideli G.M."/>
            <person name="Gradziel T.M."/>
            <person name="Fresnedo-Ramirez J."/>
        </authorList>
    </citation>
    <scope>NUCLEOTIDE SEQUENCE [LARGE SCALE GENOMIC DNA]</scope>
    <source>
        <strain evidence="2">Clone GOH B32 T37-40</strain>
    </source>
</reference>
<keyword evidence="1" id="KW-0732">Signal</keyword>
<evidence type="ECO:0000313" key="3">
    <source>
        <dbReference type="Proteomes" id="UP001054821"/>
    </source>
</evidence>
<sequence>MGFEASSSFHRLSFLLLFIFVSPTDFKQSETSISFALSHGNRRKKKKEATPMNDVVASDSINTDERQVFMIQS</sequence>
<gene>
    <name evidence="2" type="ORF">L3X38_010821</name>
</gene>
<evidence type="ECO:0000256" key="1">
    <source>
        <dbReference type="SAM" id="SignalP"/>
    </source>
</evidence>
<feature type="chain" id="PRO_5042201624" evidence="1">
    <location>
        <begin position="27"/>
        <end position="73"/>
    </location>
</feature>
<accession>A0AAD4WGC8</accession>